<dbReference type="GO" id="GO:0000775">
    <property type="term" value="C:chromosome, centromeric region"/>
    <property type="evidence" value="ECO:0007669"/>
    <property type="project" value="UniProtKB-SubCell"/>
</dbReference>
<evidence type="ECO:0000313" key="7">
    <source>
        <dbReference type="EMBL" id="KAG0258909.1"/>
    </source>
</evidence>
<dbReference type="InterPro" id="IPR027417">
    <property type="entry name" value="P-loop_NTPase"/>
</dbReference>
<evidence type="ECO:0000313" key="8">
    <source>
        <dbReference type="Proteomes" id="UP000726737"/>
    </source>
</evidence>
<organism evidence="7 8">
    <name type="scientific">Mortierella polycephala</name>
    <dbReference type="NCBI Taxonomy" id="41804"/>
    <lineage>
        <taxon>Eukaryota</taxon>
        <taxon>Fungi</taxon>
        <taxon>Fungi incertae sedis</taxon>
        <taxon>Mucoromycota</taxon>
        <taxon>Mortierellomycotina</taxon>
        <taxon>Mortierellomycetes</taxon>
        <taxon>Mortierellales</taxon>
        <taxon>Mortierellaceae</taxon>
        <taxon>Mortierella</taxon>
    </lineage>
</organism>
<comment type="caution">
    <text evidence="7">The sequence shown here is derived from an EMBL/GenBank/DDBJ whole genome shotgun (WGS) entry which is preliminary data.</text>
</comment>
<keyword evidence="5" id="KW-0539">Nucleus</keyword>
<reference evidence="7" key="1">
    <citation type="journal article" date="2020" name="Fungal Divers.">
        <title>Resolving the Mortierellaceae phylogeny through synthesis of multi-gene phylogenetics and phylogenomics.</title>
        <authorList>
            <person name="Vandepol N."/>
            <person name="Liber J."/>
            <person name="Desiro A."/>
            <person name="Na H."/>
            <person name="Kennedy M."/>
            <person name="Barry K."/>
            <person name="Grigoriev I.V."/>
            <person name="Miller A.N."/>
            <person name="O'Donnell K."/>
            <person name="Stajich J.E."/>
            <person name="Bonito G."/>
        </authorList>
    </citation>
    <scope>NUCLEOTIDE SEQUENCE</scope>
    <source>
        <strain evidence="7">KOD948</strain>
    </source>
</reference>
<comment type="subcellular location">
    <subcellularLocation>
        <location evidence="2">Chromosome</location>
        <location evidence="2">Centromere</location>
    </subcellularLocation>
    <subcellularLocation>
        <location evidence="1">Nucleus</location>
    </subcellularLocation>
</comment>
<evidence type="ECO:0000256" key="2">
    <source>
        <dbReference type="ARBA" id="ARBA00004584"/>
    </source>
</evidence>
<dbReference type="Proteomes" id="UP000726737">
    <property type="component" value="Unassembled WGS sequence"/>
</dbReference>
<name>A0A9P6U4J0_9FUNG</name>
<sequence>MSNDATIGSIPESILAATSLAGPISPVSNTDIRFRTAETLPLGATPGSDISILPLLRHLDTQVADTSSSPSNGHVVESVMRYDLMLLMVNMTNKKSWEECKRALLCLDPSWFMGRCAVVVTRVAAVSKYAFERDDITEFLNSFSKVPVVWTNLEVASEASLAAIQIVRMLEISAGYRRRGRNSLSTRSSPFGAITSSGISVSSGTTLPKQAIETSISSSEGNTYAGFNMGRCMTVTHLLIQTPEKYIVPVTTLHGDTDRDNSNEGTIARE</sequence>
<evidence type="ECO:0000256" key="6">
    <source>
        <dbReference type="ARBA" id="ARBA00023328"/>
    </source>
</evidence>
<protein>
    <recommendedName>
        <fullName evidence="3">Centromere protein M</fullName>
    </recommendedName>
</protein>
<dbReference type="Pfam" id="PF11111">
    <property type="entry name" value="CENP-M"/>
    <property type="match status" value="1"/>
</dbReference>
<dbReference type="OrthoDB" id="2386686at2759"/>
<keyword evidence="6" id="KW-0137">Centromere</keyword>
<dbReference type="AlphaFoldDB" id="A0A9P6U4J0"/>
<evidence type="ECO:0000256" key="5">
    <source>
        <dbReference type="ARBA" id="ARBA00023242"/>
    </source>
</evidence>
<evidence type="ECO:0000256" key="4">
    <source>
        <dbReference type="ARBA" id="ARBA00022454"/>
    </source>
</evidence>
<proteinExistence type="predicted"/>
<dbReference type="GO" id="GO:0005634">
    <property type="term" value="C:nucleus"/>
    <property type="evidence" value="ECO:0007669"/>
    <property type="project" value="UniProtKB-SubCell"/>
</dbReference>
<accession>A0A9P6U4J0</accession>
<dbReference type="InterPro" id="IPR020987">
    <property type="entry name" value="Centromere_Cenp-M"/>
</dbReference>
<dbReference type="PANTHER" id="PTHR34436">
    <property type="entry name" value="CENTROMERE PROTEIN M"/>
    <property type="match status" value="1"/>
</dbReference>
<evidence type="ECO:0000256" key="3">
    <source>
        <dbReference type="ARBA" id="ARBA00016382"/>
    </source>
</evidence>
<keyword evidence="8" id="KW-1185">Reference proteome</keyword>
<evidence type="ECO:0000256" key="1">
    <source>
        <dbReference type="ARBA" id="ARBA00004123"/>
    </source>
</evidence>
<dbReference type="Gene3D" id="3.40.50.300">
    <property type="entry name" value="P-loop containing nucleotide triphosphate hydrolases"/>
    <property type="match status" value="1"/>
</dbReference>
<keyword evidence="4" id="KW-0158">Chromosome</keyword>
<dbReference type="EMBL" id="JAAAJA010000202">
    <property type="protein sequence ID" value="KAG0258909.1"/>
    <property type="molecule type" value="Genomic_DNA"/>
</dbReference>
<dbReference type="PANTHER" id="PTHR34436:SF1">
    <property type="entry name" value="CENTROMERE PROTEIN M"/>
    <property type="match status" value="1"/>
</dbReference>
<gene>
    <name evidence="7" type="ORF">BG011_002995</name>
</gene>